<reference evidence="1" key="1">
    <citation type="submission" date="2023-11" db="EMBL/GenBank/DDBJ databases">
        <authorList>
            <person name="Poullet M."/>
        </authorList>
    </citation>
    <scope>NUCLEOTIDE SEQUENCE</scope>
    <source>
        <strain evidence="1">E1834</strain>
    </source>
</reference>
<comment type="caution">
    <text evidence="1">The sequence shown here is derived from an EMBL/GenBank/DDBJ whole genome shotgun (WGS) entry which is preliminary data.</text>
</comment>
<sequence>MGNAECRQNTGRSCSEDDSPALSFDENFPNYNETTINRGTIVSPKPQLKFHSICGTNIILLRDGRVAKRRESFCKGLAFSNRPIGIGEIVCIRLCEVGNNWSGVMRFGVTNVDPASFRDIELPKLFACPDLTSKGGYWAKSLAERFSVQGLILHFFINDSGEMHYGVNGVHKGLFLSGINVNSPLWTIVDIYGNSVAVEFVHLERRALLPSSPTPLHACCSLTSPTSNPVNSSNTEAMTSSRSTQNLRNVGNSTTSRSTASSTPPTNNNNNNRDARLRFHSIKGNNVVIQNNGTTAVRKHGEYYLGYVFTERPIRIGEKIVILVSMTEDAFSGSLAFGLTSCDPDQVPASRLPADSDELLERPEYWVCIKDVGASPQVGTTLNFKVDCTGRVLFSKNDAPFRVIMHVDVSIPLWAFFDLYGSTRKIQILDLDQPLSPAEYIAMRGHRASSEGAASAHGDSNDTSLYISPTTRLSRPSSAQWNMESLRVALPEPLSITPPTQSTAASTTTNSTSALSETTTSVPSFSAPSYSLHEPRDLTNLRVANTLRRLNQQQADLLAEANSSINLASTATTTTSAAAISSTNSPSAYSTPLFSSPYTSTLLGGGGNNSTNNSESSSQAVNDFINNYRQIQRERMQNHSRSPVRPINNQRGNNHNNAAANLFEFPNAPTTTNSGASITVPLLPAPLFSSLNVPSNEQQNLRNRAAEFEAALSSSLSSDHSPNRRPFMEGNRQSSGEGGTTTINSVNNNNNDADAAIQLEDGDRNNECTICMTNRVNAVIYRCGHMCMCFPCAKETHRRSGDCPICRTPIIDVIRCYPV</sequence>
<organism evidence="1 2">
    <name type="scientific">Meloidogyne enterolobii</name>
    <name type="common">Root-knot nematode worm</name>
    <name type="synonym">Meloidogyne mayaguensis</name>
    <dbReference type="NCBI Taxonomy" id="390850"/>
    <lineage>
        <taxon>Eukaryota</taxon>
        <taxon>Metazoa</taxon>
        <taxon>Ecdysozoa</taxon>
        <taxon>Nematoda</taxon>
        <taxon>Chromadorea</taxon>
        <taxon>Rhabditida</taxon>
        <taxon>Tylenchina</taxon>
        <taxon>Tylenchomorpha</taxon>
        <taxon>Tylenchoidea</taxon>
        <taxon>Meloidogynidae</taxon>
        <taxon>Meloidogyninae</taxon>
        <taxon>Meloidogyne</taxon>
    </lineage>
</organism>
<dbReference type="EMBL" id="CAVMJV010000036">
    <property type="protein sequence ID" value="CAK5078573.1"/>
    <property type="molecule type" value="Genomic_DNA"/>
</dbReference>
<name>A0ACB0ZHU6_MELEN</name>
<evidence type="ECO:0000313" key="2">
    <source>
        <dbReference type="Proteomes" id="UP001497535"/>
    </source>
</evidence>
<proteinExistence type="predicted"/>
<keyword evidence="2" id="KW-1185">Reference proteome</keyword>
<dbReference type="Proteomes" id="UP001497535">
    <property type="component" value="Unassembled WGS sequence"/>
</dbReference>
<gene>
    <name evidence="1" type="ORF">MENTE1834_LOCUS25636</name>
</gene>
<evidence type="ECO:0000313" key="1">
    <source>
        <dbReference type="EMBL" id="CAK5078573.1"/>
    </source>
</evidence>
<accession>A0ACB0ZHU6</accession>
<protein>
    <submittedName>
        <fullName evidence="1">Uncharacterized protein</fullName>
    </submittedName>
</protein>